<sequence length="46" mass="4933">MAAYTFELCGVLGEKLSTATTAASATAPRSSNRRILTNFMNHSPIM</sequence>
<organism evidence="1 2">
    <name type="scientific">Schleiferilactobacillus shenzhenensis LY-73</name>
    <dbReference type="NCBI Taxonomy" id="1231336"/>
    <lineage>
        <taxon>Bacteria</taxon>
        <taxon>Bacillati</taxon>
        <taxon>Bacillota</taxon>
        <taxon>Bacilli</taxon>
        <taxon>Lactobacillales</taxon>
        <taxon>Lactobacillaceae</taxon>
        <taxon>Schleiferilactobacillus</taxon>
    </lineage>
</organism>
<accession>U4TXQ3</accession>
<dbReference type="AlphaFoldDB" id="U4TXQ3"/>
<dbReference type="HOGENOM" id="CLU_3185258_0_0_9"/>
<evidence type="ECO:0000313" key="2">
    <source>
        <dbReference type="Proteomes" id="UP000030647"/>
    </source>
</evidence>
<proteinExistence type="predicted"/>
<gene>
    <name evidence="1" type="ORF">L248_1219</name>
</gene>
<protein>
    <submittedName>
        <fullName evidence="1">Uncharacterized protein</fullName>
    </submittedName>
</protein>
<name>U4TXQ3_9LACO</name>
<dbReference type="Proteomes" id="UP000030647">
    <property type="component" value="Unassembled WGS sequence"/>
</dbReference>
<dbReference type="EMBL" id="KI271583">
    <property type="protein sequence ID" value="ERL66127.1"/>
    <property type="molecule type" value="Genomic_DNA"/>
</dbReference>
<keyword evidence="2" id="KW-1185">Reference proteome</keyword>
<reference evidence="2" key="1">
    <citation type="journal article" date="2013" name="Genome Announc.">
        <title>Whole-Genome Sequencing of Lactobacillus shenzhenensis Strain LY-73T.</title>
        <authorList>
            <person name="Lin Z."/>
            <person name="Liu Z."/>
            <person name="Yang R."/>
            <person name="Zou Y."/>
            <person name="Wan D."/>
            <person name="Chen J."/>
            <person name="Guo M."/>
            <person name="Zhao J."/>
            <person name="Fang C."/>
            <person name="Yang R."/>
            <person name="Liu F."/>
        </authorList>
    </citation>
    <scope>NUCLEOTIDE SEQUENCE [LARGE SCALE GENOMIC DNA]</scope>
    <source>
        <strain evidence="2">LY-73</strain>
    </source>
</reference>
<evidence type="ECO:0000313" key="1">
    <source>
        <dbReference type="EMBL" id="ERL66127.1"/>
    </source>
</evidence>